<proteinExistence type="inferred from homology"/>
<comment type="subunit">
    <text evidence="7">Forms oligomers.</text>
</comment>
<keyword evidence="2 7" id="KW-0963">Cytoplasm</keyword>
<evidence type="ECO:0000256" key="7">
    <source>
        <dbReference type="HAMAP-Rule" id="MF_01008"/>
    </source>
</evidence>
<keyword evidence="4 7" id="KW-0805">Transcription regulation</keyword>
<dbReference type="InterPro" id="IPR035642">
    <property type="entry name" value="MraZ_N"/>
</dbReference>
<dbReference type="InterPro" id="IPR035644">
    <property type="entry name" value="MraZ_C"/>
</dbReference>
<reference evidence="9 10" key="1">
    <citation type="submission" date="2023-09" db="EMBL/GenBank/DDBJ databases">
        <authorList>
            <person name="Rey-Velasco X."/>
        </authorList>
    </citation>
    <scope>NUCLEOTIDE SEQUENCE [LARGE SCALE GENOMIC DNA]</scope>
    <source>
        <strain evidence="9 10">P385</strain>
    </source>
</reference>
<dbReference type="InterPro" id="IPR007159">
    <property type="entry name" value="SpoVT-AbrB_dom"/>
</dbReference>
<dbReference type="InterPro" id="IPR020603">
    <property type="entry name" value="MraZ_dom"/>
</dbReference>
<evidence type="ECO:0000259" key="8">
    <source>
        <dbReference type="PROSITE" id="PS51740"/>
    </source>
</evidence>
<keyword evidence="6 7" id="KW-0804">Transcription</keyword>
<keyword evidence="5 7" id="KW-0238">DNA-binding</keyword>
<dbReference type="CDD" id="cd16320">
    <property type="entry name" value="MraZ_N"/>
    <property type="match status" value="1"/>
</dbReference>
<comment type="subcellular location">
    <subcellularLocation>
        <location evidence="7">Cytoplasm</location>
        <location evidence="7">Nucleoid</location>
    </subcellularLocation>
</comment>
<dbReference type="SUPFAM" id="SSF89447">
    <property type="entry name" value="AbrB/MazE/MraZ-like"/>
    <property type="match status" value="1"/>
</dbReference>
<evidence type="ECO:0000256" key="6">
    <source>
        <dbReference type="ARBA" id="ARBA00023163"/>
    </source>
</evidence>
<organism evidence="9 10">
    <name type="scientific">Spectribacter acetivorans</name>
    <dbReference type="NCBI Taxonomy" id="3075603"/>
    <lineage>
        <taxon>Bacteria</taxon>
        <taxon>Pseudomonadati</taxon>
        <taxon>Pseudomonadota</taxon>
        <taxon>Gammaproteobacteria</taxon>
        <taxon>Salinisphaerales</taxon>
        <taxon>Salinisphaeraceae</taxon>
        <taxon>Spectribacter</taxon>
    </lineage>
</organism>
<dbReference type="NCBIfam" id="TIGR00242">
    <property type="entry name" value="division/cell wall cluster transcriptional repressor MraZ"/>
    <property type="match status" value="1"/>
</dbReference>
<evidence type="ECO:0000256" key="5">
    <source>
        <dbReference type="ARBA" id="ARBA00023125"/>
    </source>
</evidence>
<evidence type="ECO:0000256" key="4">
    <source>
        <dbReference type="ARBA" id="ARBA00023015"/>
    </source>
</evidence>
<feature type="domain" description="SpoVT-AbrB" evidence="8">
    <location>
        <begin position="5"/>
        <end position="51"/>
    </location>
</feature>
<dbReference type="RefSeq" id="WP_311651591.1">
    <property type="nucleotide sequence ID" value="NZ_JAVRHY010000004.1"/>
</dbReference>
<name>A0ABU3B9Z8_9GAMM</name>
<comment type="similarity">
    <text evidence="7">Belongs to the MraZ family.</text>
</comment>
<comment type="caution">
    <text evidence="9">The sequence shown here is derived from an EMBL/GenBank/DDBJ whole genome shotgun (WGS) entry which is preliminary data.</text>
</comment>
<dbReference type="PANTHER" id="PTHR34701:SF1">
    <property type="entry name" value="TRANSCRIPTIONAL REGULATOR MRAZ"/>
    <property type="match status" value="1"/>
</dbReference>
<dbReference type="InterPro" id="IPR003444">
    <property type="entry name" value="MraZ"/>
</dbReference>
<gene>
    <name evidence="7 9" type="primary">mraZ</name>
    <name evidence="9" type="ORF">RM531_06350</name>
</gene>
<protein>
    <recommendedName>
        <fullName evidence="1 7">Transcriptional regulator MraZ</fullName>
    </recommendedName>
</protein>
<evidence type="ECO:0000313" key="9">
    <source>
        <dbReference type="EMBL" id="MDT0618088.1"/>
    </source>
</evidence>
<feature type="domain" description="SpoVT-AbrB" evidence="8">
    <location>
        <begin position="80"/>
        <end position="123"/>
    </location>
</feature>
<evidence type="ECO:0000256" key="1">
    <source>
        <dbReference type="ARBA" id="ARBA00013860"/>
    </source>
</evidence>
<evidence type="ECO:0000256" key="2">
    <source>
        <dbReference type="ARBA" id="ARBA00022490"/>
    </source>
</evidence>
<dbReference type="InterPro" id="IPR037914">
    <property type="entry name" value="SpoVT-AbrB_sf"/>
</dbReference>
<sequence length="153" mass="16880">MFRGSSPVTVDAKGRFAIPSAYRQPIRDACGGRIVVTQHWDRCLLIYPQPQFQAFESELLSRGGLNPKVRDIQRFLLGNARDLEMDKQGRLLLPSPLRGFAGIDSRAVLMGVGNLFELWAEDDWQARNDASCDELAAQAAAGALPDALQDLPL</sequence>
<evidence type="ECO:0000313" key="10">
    <source>
        <dbReference type="Proteomes" id="UP001259982"/>
    </source>
</evidence>
<dbReference type="Gene3D" id="3.40.1550.20">
    <property type="entry name" value="Transcriptional regulator MraZ domain"/>
    <property type="match status" value="1"/>
</dbReference>
<dbReference type="EMBL" id="JAVRHY010000004">
    <property type="protein sequence ID" value="MDT0618088.1"/>
    <property type="molecule type" value="Genomic_DNA"/>
</dbReference>
<accession>A0ABU3B9Z8</accession>
<dbReference type="Proteomes" id="UP001259982">
    <property type="component" value="Unassembled WGS sequence"/>
</dbReference>
<evidence type="ECO:0000256" key="3">
    <source>
        <dbReference type="ARBA" id="ARBA00022737"/>
    </source>
</evidence>
<dbReference type="InterPro" id="IPR038619">
    <property type="entry name" value="MraZ_sf"/>
</dbReference>
<keyword evidence="10" id="KW-1185">Reference proteome</keyword>
<dbReference type="CDD" id="cd16321">
    <property type="entry name" value="MraZ_C"/>
    <property type="match status" value="1"/>
</dbReference>
<dbReference type="PROSITE" id="PS51740">
    <property type="entry name" value="SPOVT_ABRB"/>
    <property type="match status" value="2"/>
</dbReference>
<keyword evidence="3" id="KW-0677">Repeat</keyword>
<dbReference type="Pfam" id="PF02381">
    <property type="entry name" value="MraZ"/>
    <property type="match status" value="2"/>
</dbReference>
<dbReference type="HAMAP" id="MF_01008">
    <property type="entry name" value="MraZ"/>
    <property type="match status" value="1"/>
</dbReference>
<dbReference type="PANTHER" id="PTHR34701">
    <property type="entry name" value="TRANSCRIPTIONAL REGULATOR MRAZ"/>
    <property type="match status" value="1"/>
</dbReference>